<dbReference type="InterPro" id="IPR022996">
    <property type="entry name" value="UPF0310"/>
</dbReference>
<gene>
    <name evidence="3" type="ORF">OQ252_04740</name>
</gene>
<dbReference type="Proteomes" id="UP001526446">
    <property type="component" value="Unassembled WGS sequence"/>
</dbReference>
<comment type="similarity">
    <text evidence="1">Belongs to the UPF0310 family.</text>
</comment>
<dbReference type="InterPro" id="IPR015947">
    <property type="entry name" value="PUA-like_sf"/>
</dbReference>
<dbReference type="Pfam" id="PF01878">
    <property type="entry name" value="EVE"/>
    <property type="match status" value="1"/>
</dbReference>
<accession>A0ABT3Q5Z7</accession>
<organism evidence="3 4">
    <name type="scientific">Acetobacter farinalis</name>
    <dbReference type="NCBI Taxonomy" id="1260984"/>
    <lineage>
        <taxon>Bacteria</taxon>
        <taxon>Pseudomonadati</taxon>
        <taxon>Pseudomonadota</taxon>
        <taxon>Alphaproteobacteria</taxon>
        <taxon>Acetobacterales</taxon>
        <taxon>Acetobacteraceae</taxon>
        <taxon>Acetobacter</taxon>
    </lineage>
</organism>
<keyword evidence="4" id="KW-1185">Reference proteome</keyword>
<protein>
    <recommendedName>
        <fullName evidence="1">UPF0310 protein OQ252_04740</fullName>
    </recommendedName>
</protein>
<dbReference type="InterPro" id="IPR002740">
    <property type="entry name" value="EVE_domain"/>
</dbReference>
<dbReference type="EMBL" id="JAPIUX010000002">
    <property type="protein sequence ID" value="MCX2560711.1"/>
    <property type="molecule type" value="Genomic_DNA"/>
</dbReference>
<dbReference type="NCBIfam" id="NF002616">
    <property type="entry name" value="PRK02268.1-2"/>
    <property type="match status" value="1"/>
</dbReference>
<evidence type="ECO:0000313" key="4">
    <source>
        <dbReference type="Proteomes" id="UP001526446"/>
    </source>
</evidence>
<evidence type="ECO:0000313" key="3">
    <source>
        <dbReference type="EMBL" id="MCX2560711.1"/>
    </source>
</evidence>
<dbReference type="CDD" id="cd21132">
    <property type="entry name" value="EVE-like"/>
    <property type="match status" value="1"/>
</dbReference>
<proteinExistence type="inferred from homology"/>
<dbReference type="SUPFAM" id="SSF88697">
    <property type="entry name" value="PUA domain-like"/>
    <property type="match status" value="1"/>
</dbReference>
<sequence length="153" mass="17344">MSGFAINGFWLAIASAEHVRRGRMEGIMQVCHGKAAPLRRIRPGDGIVYYSPTLRMGDRTPYRRLTAIGIIAAGDPYPFDMGNGFHPWRRHVTWMDAHDASITPLLPHLSFSAGRRNWGQSLRYGLIRIQQHDFACMKHAMHSAQEQLFSLDV</sequence>
<evidence type="ECO:0000256" key="1">
    <source>
        <dbReference type="HAMAP-Rule" id="MF_00771"/>
    </source>
</evidence>
<dbReference type="HAMAP" id="MF_00771">
    <property type="entry name" value="UPF0310"/>
    <property type="match status" value="1"/>
</dbReference>
<name>A0ABT3Q5Z7_9PROT</name>
<dbReference type="Gene3D" id="3.10.590.10">
    <property type="entry name" value="ph1033 like domains"/>
    <property type="match status" value="1"/>
</dbReference>
<dbReference type="RefSeq" id="WP_166119823.1">
    <property type="nucleotide sequence ID" value="NZ_JAPIUX010000002.1"/>
</dbReference>
<reference evidence="3 4" key="1">
    <citation type="submission" date="2022-11" db="EMBL/GenBank/DDBJ databases">
        <title>Genome sequencing of Acetobacter type strain.</title>
        <authorList>
            <person name="Heo J."/>
            <person name="Lee D."/>
            <person name="Han B.-H."/>
            <person name="Hong S.-B."/>
            <person name="Kwon S.-W."/>
        </authorList>
    </citation>
    <scope>NUCLEOTIDE SEQUENCE [LARGE SCALE GENOMIC DNA]</scope>
    <source>
        <strain evidence="3 4">KACC 21251</strain>
    </source>
</reference>
<feature type="domain" description="EVE" evidence="2">
    <location>
        <begin position="9"/>
        <end position="137"/>
    </location>
</feature>
<comment type="caution">
    <text evidence="3">The sequence shown here is derived from an EMBL/GenBank/DDBJ whole genome shotgun (WGS) entry which is preliminary data.</text>
</comment>
<evidence type="ECO:0000259" key="2">
    <source>
        <dbReference type="Pfam" id="PF01878"/>
    </source>
</evidence>